<reference evidence="2 3" key="1">
    <citation type="submission" date="2020-06" db="EMBL/GenBank/DDBJ databases">
        <title>Sphingomonas hominis sp. nov., a member of the Sphingomonas, isolated from the hair of a 22-year-old girl.</title>
        <authorList>
            <person name="Zhang D.-F."/>
            <person name="Cui X.-W."/>
        </authorList>
    </citation>
    <scope>NUCLEOTIDE SEQUENCE [LARGE SCALE GENOMIC DNA]</scope>
    <source>
        <strain evidence="2 3">HHU CXW</strain>
    </source>
</reference>
<dbReference type="RefSeq" id="WP_174191880.1">
    <property type="nucleotide sequence ID" value="NZ_JABULH010000001.1"/>
</dbReference>
<keyword evidence="1" id="KW-1133">Transmembrane helix</keyword>
<keyword evidence="1" id="KW-0472">Membrane</keyword>
<comment type="caution">
    <text evidence="2">The sequence shown here is derived from an EMBL/GenBank/DDBJ whole genome shotgun (WGS) entry which is preliminary data.</text>
</comment>
<dbReference type="Proteomes" id="UP000621447">
    <property type="component" value="Unassembled WGS sequence"/>
</dbReference>
<protein>
    <submittedName>
        <fullName evidence="2">Uncharacterized protein</fullName>
    </submittedName>
</protein>
<evidence type="ECO:0000313" key="3">
    <source>
        <dbReference type="Proteomes" id="UP000621447"/>
    </source>
</evidence>
<sequence length="94" mass="9885">MVTAPAPLAHARRAMWLAFAALLIAPLIAMRLTPEVNWTTSDFAAAALLLGTLGLAVDVATRLLHRPHARRLAIAAVTAAVALVWAEGAVGLFH</sequence>
<evidence type="ECO:0000313" key="2">
    <source>
        <dbReference type="EMBL" id="NTS63778.1"/>
    </source>
</evidence>
<feature type="transmembrane region" description="Helical" evidence="1">
    <location>
        <begin position="14"/>
        <end position="31"/>
    </location>
</feature>
<dbReference type="EMBL" id="JABULH010000001">
    <property type="protein sequence ID" value="NTS63778.1"/>
    <property type="molecule type" value="Genomic_DNA"/>
</dbReference>
<name>A0ABX2JIR7_9SPHN</name>
<evidence type="ECO:0000256" key="1">
    <source>
        <dbReference type="SAM" id="Phobius"/>
    </source>
</evidence>
<feature type="transmembrane region" description="Helical" evidence="1">
    <location>
        <begin position="43"/>
        <end position="60"/>
    </location>
</feature>
<gene>
    <name evidence="2" type="ORF">HRV97_01215</name>
</gene>
<organism evidence="2 3">
    <name type="scientific">Sphingomonas hominis</name>
    <dbReference type="NCBI Taxonomy" id="2741495"/>
    <lineage>
        <taxon>Bacteria</taxon>
        <taxon>Pseudomonadati</taxon>
        <taxon>Pseudomonadota</taxon>
        <taxon>Alphaproteobacteria</taxon>
        <taxon>Sphingomonadales</taxon>
        <taxon>Sphingomonadaceae</taxon>
        <taxon>Sphingomonas</taxon>
    </lineage>
</organism>
<feature type="transmembrane region" description="Helical" evidence="1">
    <location>
        <begin position="72"/>
        <end position="93"/>
    </location>
</feature>
<keyword evidence="1" id="KW-0812">Transmembrane</keyword>
<accession>A0ABX2JIR7</accession>
<keyword evidence="3" id="KW-1185">Reference proteome</keyword>
<proteinExistence type="predicted"/>